<feature type="compositionally biased region" description="Pro residues" evidence="10">
    <location>
        <begin position="1"/>
        <end position="12"/>
    </location>
</feature>
<reference evidence="13" key="2">
    <citation type="journal article" date="2018" name="Nat. Commun.">
        <title>Extreme sensitivity to ultraviolet light in the fungal pathogen causing white-nose syndrome of bats.</title>
        <authorList>
            <person name="Palmer J.M."/>
            <person name="Drees K.P."/>
            <person name="Foster J.T."/>
            <person name="Lindner D.L."/>
        </authorList>
    </citation>
    <scope>NUCLEOTIDE SEQUENCE [LARGE SCALE GENOMIC DNA]</scope>
    <source>
        <strain evidence="13">UAMH 10579</strain>
    </source>
</reference>
<reference evidence="12 13" key="1">
    <citation type="submission" date="2016-03" db="EMBL/GenBank/DDBJ databases">
        <title>Comparative genomics of Pseudogymnoascus destructans, the fungus causing white-nose syndrome of bats.</title>
        <authorList>
            <person name="Palmer J.M."/>
            <person name="Drees K.P."/>
            <person name="Foster J.T."/>
            <person name="Lindner D.L."/>
        </authorList>
    </citation>
    <scope>NUCLEOTIDE SEQUENCE [LARGE SCALE GENOMIC DNA]</scope>
    <source>
        <strain evidence="12 13">UAMH 10579</strain>
    </source>
</reference>
<comment type="catalytic activity">
    <reaction evidence="9">
        <text>(6S)-NADHX + ATP = ADP + phosphate + NADH + H(+)</text>
        <dbReference type="Rhea" id="RHEA:19017"/>
        <dbReference type="ChEBI" id="CHEBI:15378"/>
        <dbReference type="ChEBI" id="CHEBI:30616"/>
        <dbReference type="ChEBI" id="CHEBI:43474"/>
        <dbReference type="ChEBI" id="CHEBI:57945"/>
        <dbReference type="ChEBI" id="CHEBI:64074"/>
        <dbReference type="ChEBI" id="CHEBI:456216"/>
        <dbReference type="EC" id="4.2.1.93"/>
    </reaction>
</comment>
<feature type="region of interest" description="Disordered" evidence="10">
    <location>
        <begin position="1"/>
        <end position="43"/>
    </location>
</feature>
<dbReference type="Gene3D" id="3.40.1190.20">
    <property type="match status" value="1"/>
</dbReference>
<name>A0A1B8GGU1_9PEZI</name>
<dbReference type="GO" id="GO:0047453">
    <property type="term" value="F:ATP-dependent NAD(P)H-hydrate dehydratase activity"/>
    <property type="evidence" value="ECO:0007669"/>
    <property type="project" value="UniProtKB-UniRule"/>
</dbReference>
<dbReference type="HAMAP" id="MF_01965">
    <property type="entry name" value="NADHX_dehydratase"/>
    <property type="match status" value="1"/>
</dbReference>
<evidence type="ECO:0000256" key="4">
    <source>
        <dbReference type="ARBA" id="ARBA00022840"/>
    </source>
</evidence>
<dbReference type="GO" id="GO:0110051">
    <property type="term" value="P:metabolite repair"/>
    <property type="evidence" value="ECO:0007669"/>
    <property type="project" value="TreeGrafter"/>
</dbReference>
<feature type="binding site" evidence="9">
    <location>
        <begin position="308"/>
        <end position="312"/>
    </location>
    <ligand>
        <name>ATP</name>
        <dbReference type="ChEBI" id="CHEBI:30616"/>
    </ligand>
</feature>
<dbReference type="Pfam" id="PF01256">
    <property type="entry name" value="Carb_kinase"/>
    <property type="match status" value="1"/>
</dbReference>
<comment type="catalytic activity">
    <reaction evidence="8 9">
        <text>(6S)-NADPHX + ATP = ADP + phosphate + NADPH + H(+)</text>
        <dbReference type="Rhea" id="RHEA:32231"/>
        <dbReference type="ChEBI" id="CHEBI:15378"/>
        <dbReference type="ChEBI" id="CHEBI:30616"/>
        <dbReference type="ChEBI" id="CHEBI:43474"/>
        <dbReference type="ChEBI" id="CHEBI:57783"/>
        <dbReference type="ChEBI" id="CHEBI:64076"/>
        <dbReference type="ChEBI" id="CHEBI:456216"/>
        <dbReference type="EC" id="4.2.1.93"/>
    </reaction>
</comment>
<evidence type="ECO:0000256" key="7">
    <source>
        <dbReference type="ARBA" id="ARBA00023239"/>
    </source>
</evidence>
<dbReference type="CDD" id="cd01171">
    <property type="entry name" value="YXKO-related"/>
    <property type="match status" value="1"/>
</dbReference>
<comment type="subcellular location">
    <subcellularLocation>
        <location evidence="9">Cytoplasm</location>
    </subcellularLocation>
</comment>
<evidence type="ECO:0000256" key="3">
    <source>
        <dbReference type="ARBA" id="ARBA00022741"/>
    </source>
</evidence>
<feature type="binding site" evidence="9">
    <location>
        <begin position="327"/>
        <end position="336"/>
    </location>
    <ligand>
        <name>ATP</name>
        <dbReference type="ChEBI" id="CHEBI:30616"/>
    </ligand>
</feature>
<feature type="domain" description="YjeF C-terminal" evidence="11">
    <location>
        <begin position="105"/>
        <end position="412"/>
    </location>
</feature>
<dbReference type="GO" id="GO:0046496">
    <property type="term" value="P:nicotinamide nucleotide metabolic process"/>
    <property type="evidence" value="ECO:0007669"/>
    <property type="project" value="UniProtKB-UniRule"/>
</dbReference>
<dbReference type="RefSeq" id="XP_018128791.1">
    <property type="nucleotide sequence ID" value="XM_018276788.2"/>
</dbReference>
<dbReference type="EMBL" id="KV460238">
    <property type="protein sequence ID" value="OBT95058.1"/>
    <property type="molecule type" value="Genomic_DNA"/>
</dbReference>
<protein>
    <recommendedName>
        <fullName evidence="9">ATP-dependent (S)-NAD(P)H-hydrate dehydratase</fullName>
        <ecNumber evidence="9">4.2.1.93</ecNumber>
    </recommendedName>
    <alternativeName>
        <fullName evidence="9">ATP-dependent NAD(P)HX dehydratase</fullName>
    </alternativeName>
</protein>
<proteinExistence type="inferred from homology"/>
<comment type="cofactor">
    <cofactor evidence="9">
        <name>Mg(2+)</name>
        <dbReference type="ChEBI" id="CHEBI:18420"/>
    </cofactor>
</comment>
<evidence type="ECO:0000256" key="6">
    <source>
        <dbReference type="ARBA" id="ARBA00023027"/>
    </source>
</evidence>
<dbReference type="GO" id="GO:0005524">
    <property type="term" value="F:ATP binding"/>
    <property type="evidence" value="ECO:0007669"/>
    <property type="project" value="UniProtKB-KW"/>
</dbReference>
<dbReference type="NCBIfam" id="TIGR00196">
    <property type="entry name" value="yjeF_cterm"/>
    <property type="match status" value="1"/>
</dbReference>
<keyword evidence="6 9" id="KW-0520">NAD</keyword>
<dbReference type="InterPro" id="IPR029056">
    <property type="entry name" value="Ribokinase-like"/>
</dbReference>
<keyword evidence="4 9" id="KW-0067">ATP-binding</keyword>
<dbReference type="SUPFAM" id="SSF53613">
    <property type="entry name" value="Ribokinase-like"/>
    <property type="match status" value="1"/>
</dbReference>
<dbReference type="InterPro" id="IPR017953">
    <property type="entry name" value="Carbohydrate_kinase_pred_CS"/>
</dbReference>
<dbReference type="GO" id="GO:0005737">
    <property type="term" value="C:cytoplasm"/>
    <property type="evidence" value="ECO:0007669"/>
    <property type="project" value="UniProtKB-SubCell"/>
</dbReference>
<dbReference type="FunFam" id="3.40.1190.20:FF:000043">
    <property type="entry name" value="ATP-dependent (S)-NAD(P)H-hydrate dehydratase"/>
    <property type="match status" value="1"/>
</dbReference>
<keyword evidence="5" id="KW-0521">NADP</keyword>
<dbReference type="AlphaFoldDB" id="A0A1B8GGU1"/>
<accession>A0A1B8GGU1</accession>
<comment type="function">
    <text evidence="9">Catalyzes the dehydration of the S-form of NAD(P)HX at the expense of ATP, which is converted to ADP. Together with NAD(P)HX epimerase, which catalyzes the epimerization of the S- and R-forms, the enzyme allows the repair of both epimers of NAD(P)HX, a damaged form of NAD(P)H that is a result of enzymatic or heat-dependent hydration.</text>
</comment>
<keyword evidence="7 9" id="KW-0456">Lyase</keyword>
<feature type="binding site" evidence="9">
    <location>
        <position position="337"/>
    </location>
    <ligand>
        <name>(6S)-NADPHX</name>
        <dbReference type="ChEBI" id="CHEBI:64076"/>
    </ligand>
</feature>
<evidence type="ECO:0000259" key="11">
    <source>
        <dbReference type="PROSITE" id="PS51383"/>
    </source>
</evidence>
<dbReference type="PANTHER" id="PTHR12592">
    <property type="entry name" value="ATP-DEPENDENT (S)-NAD(P)H-HYDRATE DEHYDRATASE FAMILY MEMBER"/>
    <property type="match status" value="1"/>
</dbReference>
<sequence length="433" mass="46391">MRSPRTIPPPKTTPTTTSNHPYTLPSQTSSPLTHYGPHHIILPTGSAPRPVAYPPLNKRHIPLVPASGFDIPPKGVAAAGKGEKESDAAGSMSSDPKMSQATLELLRKARKMVPPMLEKFHKGQMGRIAVIGGSEDYTGAPYFSAMASARLGADMSHVICEPQAAQVIKTYSPNLMVHPLLRSSRHATTSETSSSLSKSIIDLLPRFHVLVIGPGLGRDKLMQDVCASVISEARKSGLPLVLDADGLLLAQNRPELVHGYRECILTPNVVEFARLCKAQGIDPGSFKGEGEGAAALAEKLGGVTVLRKGARDWISDGERTVVGDLRGGLKRSGGQGDTLTGSIATFLGWRKAYLDKLWEHDGELDKWELLQLAAFGGSCVTRESSRLAFAKRGRSLQASDLTDEVEVAFRNLFEDDNAGSDGGYIGKGRLSKV</sequence>
<evidence type="ECO:0000256" key="10">
    <source>
        <dbReference type="SAM" id="MobiDB-lite"/>
    </source>
</evidence>
<dbReference type="PANTHER" id="PTHR12592:SF0">
    <property type="entry name" value="ATP-DEPENDENT (S)-NAD(P)H-HYDRATE DEHYDRATASE"/>
    <property type="match status" value="1"/>
</dbReference>
<evidence type="ECO:0000256" key="9">
    <source>
        <dbReference type="HAMAP-Rule" id="MF_03157"/>
    </source>
</evidence>
<dbReference type="PROSITE" id="PS51383">
    <property type="entry name" value="YJEF_C_3"/>
    <property type="match status" value="1"/>
</dbReference>
<keyword evidence="3 9" id="KW-0547">Nucleotide-binding</keyword>
<feature type="region of interest" description="Disordered" evidence="10">
    <location>
        <begin position="76"/>
        <end position="98"/>
    </location>
</feature>
<keyword evidence="1 9" id="KW-0963">Cytoplasm</keyword>
<comment type="similarity">
    <text evidence="9">Belongs to the NnrD/CARKD family.</text>
</comment>
<gene>
    <name evidence="12" type="ORF">VE01_07353</name>
</gene>
<feature type="compositionally biased region" description="Low complexity" evidence="10">
    <location>
        <begin position="13"/>
        <end position="23"/>
    </location>
</feature>
<evidence type="ECO:0000256" key="5">
    <source>
        <dbReference type="ARBA" id="ARBA00022857"/>
    </source>
</evidence>
<evidence type="ECO:0000256" key="1">
    <source>
        <dbReference type="ARBA" id="ARBA00022490"/>
    </source>
</evidence>
<dbReference type="InterPro" id="IPR000631">
    <property type="entry name" value="CARKD"/>
</dbReference>
<evidence type="ECO:0000256" key="8">
    <source>
        <dbReference type="ARBA" id="ARBA00047472"/>
    </source>
</evidence>
<evidence type="ECO:0000256" key="2">
    <source>
        <dbReference type="ARBA" id="ARBA00022553"/>
    </source>
</evidence>
<keyword evidence="2 9" id="KW-0597">Phosphoprotein</keyword>
<dbReference type="EC" id="4.2.1.93" evidence="9"/>
<dbReference type="OrthoDB" id="8110916at2759"/>
<evidence type="ECO:0000313" key="12">
    <source>
        <dbReference type="EMBL" id="OBT95058.1"/>
    </source>
</evidence>
<dbReference type="Proteomes" id="UP000091956">
    <property type="component" value="Unassembled WGS sequence"/>
</dbReference>
<dbReference type="PROSITE" id="PS01050">
    <property type="entry name" value="YJEF_C_2"/>
    <property type="match status" value="1"/>
</dbReference>
<keyword evidence="13" id="KW-1185">Reference proteome</keyword>
<dbReference type="STRING" id="342668.A0A1B8GGU1"/>
<dbReference type="GeneID" id="28840739"/>
<evidence type="ECO:0000313" key="13">
    <source>
        <dbReference type="Proteomes" id="UP000091956"/>
    </source>
</evidence>
<feature type="binding site" evidence="9">
    <location>
        <position position="215"/>
    </location>
    <ligand>
        <name>(6S)-NADPHX</name>
        <dbReference type="ChEBI" id="CHEBI:64076"/>
    </ligand>
</feature>
<organism evidence="12 13">
    <name type="scientific">Pseudogymnoascus verrucosus</name>
    <dbReference type="NCBI Taxonomy" id="342668"/>
    <lineage>
        <taxon>Eukaryota</taxon>
        <taxon>Fungi</taxon>
        <taxon>Dikarya</taxon>
        <taxon>Ascomycota</taxon>
        <taxon>Pezizomycotina</taxon>
        <taxon>Leotiomycetes</taxon>
        <taxon>Thelebolales</taxon>
        <taxon>Thelebolaceae</taxon>
        <taxon>Pseudogymnoascus</taxon>
    </lineage>
</organism>
<feature type="binding site" evidence="9">
    <location>
        <begin position="268"/>
        <end position="274"/>
    </location>
    <ligand>
        <name>(6S)-NADPHX</name>
        <dbReference type="ChEBI" id="CHEBI:64076"/>
    </ligand>
</feature>